<evidence type="ECO:0000256" key="1">
    <source>
        <dbReference type="SAM" id="MobiDB-lite"/>
    </source>
</evidence>
<reference evidence="2" key="1">
    <citation type="journal article" date="2020" name="Stud. Mycol.">
        <title>101 Dothideomycetes genomes: a test case for predicting lifestyles and emergence of pathogens.</title>
        <authorList>
            <person name="Haridas S."/>
            <person name="Albert R."/>
            <person name="Binder M."/>
            <person name="Bloem J."/>
            <person name="Labutti K."/>
            <person name="Salamov A."/>
            <person name="Andreopoulos B."/>
            <person name="Baker S."/>
            <person name="Barry K."/>
            <person name="Bills G."/>
            <person name="Bluhm B."/>
            <person name="Cannon C."/>
            <person name="Castanera R."/>
            <person name="Culley D."/>
            <person name="Daum C."/>
            <person name="Ezra D."/>
            <person name="Gonzalez J."/>
            <person name="Henrissat B."/>
            <person name="Kuo A."/>
            <person name="Liang C."/>
            <person name="Lipzen A."/>
            <person name="Lutzoni F."/>
            <person name="Magnuson J."/>
            <person name="Mondo S."/>
            <person name="Nolan M."/>
            <person name="Ohm R."/>
            <person name="Pangilinan J."/>
            <person name="Park H.-J."/>
            <person name="Ramirez L."/>
            <person name="Alfaro M."/>
            <person name="Sun H."/>
            <person name="Tritt A."/>
            <person name="Yoshinaga Y."/>
            <person name="Zwiers L.-H."/>
            <person name="Turgeon B."/>
            <person name="Goodwin S."/>
            <person name="Spatafora J."/>
            <person name="Crous P."/>
            <person name="Grigoriev I."/>
        </authorList>
    </citation>
    <scope>NUCLEOTIDE SEQUENCE</scope>
    <source>
        <strain evidence="2">CBS 116435</strain>
    </source>
</reference>
<evidence type="ECO:0000313" key="2">
    <source>
        <dbReference type="EMBL" id="KAF2725663.1"/>
    </source>
</evidence>
<dbReference type="AlphaFoldDB" id="A0A9P4QHH8"/>
<feature type="region of interest" description="Disordered" evidence="1">
    <location>
        <begin position="239"/>
        <end position="266"/>
    </location>
</feature>
<evidence type="ECO:0000313" key="3">
    <source>
        <dbReference type="Proteomes" id="UP000799441"/>
    </source>
</evidence>
<comment type="caution">
    <text evidence="2">The sequence shown here is derived from an EMBL/GenBank/DDBJ whole genome shotgun (WGS) entry which is preliminary data.</text>
</comment>
<sequence>MAISDSQALWLDAVNDLSLRIIASAFRLHVHSHVLGPDGLHRFVACVRCIHARDSPALQAYRKYLLQAASGFGRPYFFVRPDVGSKHGFKVEINEKHFDTMVTISMPLNGGFDAKLGTIVVDDISRPSSVELRFSGIHDWQTRMAKGFPIEGTPCCLIESLPVSQPHTPAQIPPGDSILTEDRRSRVSALAPFAHVSGDVSNLAGDCCLPLAPSLDTAWRPTRGPMAFSLSQVGQSGVFQESSRASLPPPYSDVPPQPPAQVYHDSRTHRRIDESASRTFSIHHEPDVAGPAFGLSSMPAGTSASSIRLPSLSYSMLDEDEDTSQGSGSESAYTWTPPSVSTPAFSAQPVRGRIVTESSCGTISLSMGSYTIEVPAICALPPAFPPKKRGFELSDLEAAFLNSVR</sequence>
<protein>
    <submittedName>
        <fullName evidence="2">Uncharacterized protein</fullName>
    </submittedName>
</protein>
<feature type="compositionally biased region" description="Pro residues" evidence="1">
    <location>
        <begin position="247"/>
        <end position="259"/>
    </location>
</feature>
<keyword evidence="3" id="KW-1185">Reference proteome</keyword>
<dbReference type="EMBL" id="MU003767">
    <property type="protein sequence ID" value="KAF2725663.1"/>
    <property type="molecule type" value="Genomic_DNA"/>
</dbReference>
<gene>
    <name evidence="2" type="ORF">K431DRAFT_290762</name>
</gene>
<dbReference type="Proteomes" id="UP000799441">
    <property type="component" value="Unassembled WGS sequence"/>
</dbReference>
<proteinExistence type="predicted"/>
<organism evidence="2 3">
    <name type="scientific">Polychaeton citri CBS 116435</name>
    <dbReference type="NCBI Taxonomy" id="1314669"/>
    <lineage>
        <taxon>Eukaryota</taxon>
        <taxon>Fungi</taxon>
        <taxon>Dikarya</taxon>
        <taxon>Ascomycota</taxon>
        <taxon>Pezizomycotina</taxon>
        <taxon>Dothideomycetes</taxon>
        <taxon>Dothideomycetidae</taxon>
        <taxon>Capnodiales</taxon>
        <taxon>Capnodiaceae</taxon>
        <taxon>Polychaeton</taxon>
    </lineage>
</organism>
<accession>A0A9P4QHH8</accession>
<name>A0A9P4QHH8_9PEZI</name>